<gene>
    <name evidence="4" type="ORF">F7O84_12510</name>
</gene>
<accession>A0A7V7QKP8</accession>
<evidence type="ECO:0000259" key="3">
    <source>
        <dbReference type="PROSITE" id="PS01031"/>
    </source>
</evidence>
<comment type="similarity">
    <text evidence="1 2">Belongs to the small heat shock protein (HSP20) family.</text>
</comment>
<evidence type="ECO:0000256" key="2">
    <source>
        <dbReference type="RuleBase" id="RU003616"/>
    </source>
</evidence>
<dbReference type="Proteomes" id="UP000461768">
    <property type="component" value="Unassembled WGS sequence"/>
</dbReference>
<dbReference type="InterPro" id="IPR031107">
    <property type="entry name" value="Small_HSP"/>
</dbReference>
<dbReference type="SUPFAM" id="SSF49764">
    <property type="entry name" value="HSP20-like chaperones"/>
    <property type="match status" value="1"/>
</dbReference>
<dbReference type="Pfam" id="PF00011">
    <property type="entry name" value="HSP20"/>
    <property type="match status" value="1"/>
</dbReference>
<name>A0A7V7QKP8_9FIRM</name>
<dbReference type="InterPro" id="IPR002068">
    <property type="entry name" value="A-crystallin/Hsp20_dom"/>
</dbReference>
<evidence type="ECO:0000313" key="5">
    <source>
        <dbReference type="Proteomes" id="UP000461768"/>
    </source>
</evidence>
<dbReference type="OrthoDB" id="9811615at2"/>
<dbReference type="AlphaFoldDB" id="A0A7V7QKP8"/>
<comment type="caution">
    <text evidence="4">The sequence shown here is derived from an EMBL/GenBank/DDBJ whole genome shotgun (WGS) entry which is preliminary data.</text>
</comment>
<reference evidence="4 5" key="1">
    <citation type="submission" date="2019-09" db="EMBL/GenBank/DDBJ databases">
        <authorList>
            <person name="Valk L.C."/>
        </authorList>
    </citation>
    <scope>NUCLEOTIDE SEQUENCE [LARGE SCALE GENOMIC DNA]</scope>
    <source>
        <strain evidence="4">GalUA</strain>
    </source>
</reference>
<evidence type="ECO:0000313" key="4">
    <source>
        <dbReference type="EMBL" id="KAB1438362.1"/>
    </source>
</evidence>
<organism evidence="4 5">
    <name type="scientific">Candidatus Galacturonatibacter soehngenii</name>
    <dbReference type="NCBI Taxonomy" id="2307010"/>
    <lineage>
        <taxon>Bacteria</taxon>
        <taxon>Bacillati</taxon>
        <taxon>Bacillota</taxon>
        <taxon>Clostridia</taxon>
        <taxon>Lachnospirales</taxon>
        <taxon>Lachnospiraceae</taxon>
        <taxon>Candidatus Galacturonatibacter</taxon>
    </lineage>
</organism>
<dbReference type="Gene3D" id="2.60.40.790">
    <property type="match status" value="1"/>
</dbReference>
<proteinExistence type="inferred from homology"/>
<feature type="domain" description="SHSP" evidence="3">
    <location>
        <begin position="29"/>
        <end position="144"/>
    </location>
</feature>
<dbReference type="PROSITE" id="PS01031">
    <property type="entry name" value="SHSP"/>
    <property type="match status" value="1"/>
</dbReference>
<dbReference type="PANTHER" id="PTHR11527">
    <property type="entry name" value="HEAT-SHOCK PROTEIN 20 FAMILY MEMBER"/>
    <property type="match status" value="1"/>
</dbReference>
<protein>
    <submittedName>
        <fullName evidence="4">Hsp20/alpha crystallin family protein</fullName>
    </submittedName>
</protein>
<dbReference type="EMBL" id="WAGX01000005">
    <property type="protein sequence ID" value="KAB1438362.1"/>
    <property type="molecule type" value="Genomic_DNA"/>
</dbReference>
<dbReference type="CDD" id="cd06471">
    <property type="entry name" value="ACD_LpsHSP_like"/>
    <property type="match status" value="1"/>
</dbReference>
<sequence>MLLTNRVNQFFNNFFDDSFFDDLFFDIPVFEDGLRMKADVKETEGGYMIDMELPGYAKEDIQAELKEGYLIIKANHNENRDEKDTEGNYIRRERYVGSCQRSFFVGKDVKQEDIRAAFRNGILRLAIPKKTVAIEEKSNYIAIE</sequence>
<evidence type="ECO:0000256" key="1">
    <source>
        <dbReference type="PROSITE-ProRule" id="PRU00285"/>
    </source>
</evidence>
<dbReference type="RefSeq" id="WP_151145684.1">
    <property type="nucleotide sequence ID" value="NZ_WAGX01000005.1"/>
</dbReference>
<keyword evidence="5" id="KW-1185">Reference proteome</keyword>
<dbReference type="InterPro" id="IPR008978">
    <property type="entry name" value="HSP20-like_chaperone"/>
</dbReference>
<reference evidence="4 5" key="2">
    <citation type="submission" date="2020-02" db="EMBL/GenBank/DDBJ databases">
        <title>Candidatus Galacturonibacter soehngenii shows hetero-acetogenic catabolism of galacturonic acid but lacks a canonical carbon monoxide dehydrogenase/acetyl-CoA synthase complex.</title>
        <authorList>
            <person name="Diender M."/>
            <person name="Stouten G.R."/>
            <person name="Petersen J.F."/>
            <person name="Nielsen P.H."/>
            <person name="Dueholm M.S."/>
            <person name="Pronk J.T."/>
            <person name="Van Loosdrecht M.C.M."/>
        </authorList>
    </citation>
    <scope>NUCLEOTIDE SEQUENCE [LARGE SCALE GENOMIC DNA]</scope>
    <source>
        <strain evidence="4">GalUA</strain>
    </source>
</reference>